<reference evidence="3" key="1">
    <citation type="submission" date="2024-06" db="EMBL/GenBank/DDBJ databases">
        <title>Radixoralia hellwigii gen. nov., sp nov., isolated from a root canal in the human oral cavity.</title>
        <authorList>
            <person name="Bartsch S."/>
            <person name="Wittmer A."/>
            <person name="Schulz A.-K."/>
            <person name="Neumann-Schaal M."/>
            <person name="Wolf J."/>
            <person name="Gronow S."/>
            <person name="Tennert C."/>
            <person name="Haecker G."/>
            <person name="Cieplik F."/>
            <person name="Al-Ahmad A."/>
        </authorList>
    </citation>
    <scope>NUCLEOTIDE SEQUENCE [LARGE SCALE GENOMIC DNA]</scope>
    <source>
        <strain evidence="3">Wk13</strain>
    </source>
</reference>
<gene>
    <name evidence="2" type="ORF">ABCS64_05900</name>
</gene>
<evidence type="ECO:0000313" key="3">
    <source>
        <dbReference type="Proteomes" id="UP001574673"/>
    </source>
</evidence>
<dbReference type="Proteomes" id="UP001574673">
    <property type="component" value="Unassembled WGS sequence"/>
</dbReference>
<evidence type="ECO:0000256" key="1">
    <source>
        <dbReference type="SAM" id="MobiDB-lite"/>
    </source>
</evidence>
<comment type="caution">
    <text evidence="2">The sequence shown here is derived from an EMBL/GenBank/DDBJ whole genome shotgun (WGS) entry which is preliminary data.</text>
</comment>
<evidence type="ECO:0000313" key="2">
    <source>
        <dbReference type="EMBL" id="MFA9949858.1"/>
    </source>
</evidence>
<protein>
    <recommendedName>
        <fullName evidence="4">Transposase</fullName>
    </recommendedName>
</protein>
<name>A0ABV4UEH2_9RHOO</name>
<proteinExistence type="predicted"/>
<dbReference type="EMBL" id="JBEUWX010000002">
    <property type="protein sequence ID" value="MFA9949858.1"/>
    <property type="molecule type" value="Genomic_DNA"/>
</dbReference>
<accession>A0ABV4UEH2</accession>
<evidence type="ECO:0008006" key="4">
    <source>
        <dbReference type="Google" id="ProtNLM"/>
    </source>
</evidence>
<keyword evidence="3" id="KW-1185">Reference proteome</keyword>
<feature type="region of interest" description="Disordered" evidence="1">
    <location>
        <begin position="1"/>
        <end position="24"/>
    </location>
</feature>
<sequence>MKPLQNPAETRFKESAHRISKNIKNTKRKTRKLCKSLNGLVIAYCLEKNLKN</sequence>
<organism evidence="2 3">
    <name type="scientific">Dentiradicibacter hellwigii</name>
    <dbReference type="NCBI Taxonomy" id="3149053"/>
    <lineage>
        <taxon>Bacteria</taxon>
        <taxon>Pseudomonadati</taxon>
        <taxon>Pseudomonadota</taxon>
        <taxon>Betaproteobacteria</taxon>
        <taxon>Rhodocyclales</taxon>
        <taxon>Rhodocyclaceae</taxon>
        <taxon>Dentiradicibacter</taxon>
    </lineage>
</organism>